<dbReference type="Proteomes" id="UP001596500">
    <property type="component" value="Unassembled WGS sequence"/>
</dbReference>
<dbReference type="RefSeq" id="WP_379867752.1">
    <property type="nucleotide sequence ID" value="NZ_JBHTBW010000087.1"/>
</dbReference>
<sequence length="492" mass="56540">MKLVDIDSIFPSHYNPRQADEERLSKVSWSLSTFGFLLPLVIHPDGEILSGHQRHRVAKELGFTQVPVMVSKELPIEKRKTFNILFNRGTNDLHQTTRTFQMSDVPKGITPTTDPYPCLSYEMSDIQPFLQKNVHRFRPYATVTAQQLSKISPLPPLIATRDNRVLNGLGRLHLWAMKKMERIPVVFIEEERADAVDMALNQLSMDFTIHEEYADMLRTGAFRRRLTSRAGLGLGMYIHLFQKPSNQMKALKGKERIQWIRYYGKTICDFGAGHLTDTHILREAGIDVTPFEPYHCPPGSSQVDKDASLAIVDHFLSVIATGKAFSTIFLSSVLNSVPFQADREHIVALLAGLCTEKTKVAVWAMNRTNNGYTRFFREERSNNFSKNGQFLLDYEEGILLGDLSRGTPKVQKYHTKQELLQLFTPFFEHVRMRELEQQYYIEAETPTITKERVREAIAFEFNLPYSDGSRMDRVSAALEAFEQRWERVGWKA</sequence>
<proteinExistence type="predicted"/>
<dbReference type="InterPro" id="IPR003115">
    <property type="entry name" value="ParB_N"/>
</dbReference>
<keyword evidence="3" id="KW-1185">Reference proteome</keyword>
<dbReference type="SMART" id="SM00470">
    <property type="entry name" value="ParB"/>
    <property type="match status" value="1"/>
</dbReference>
<evidence type="ECO:0000259" key="1">
    <source>
        <dbReference type="SMART" id="SM00470"/>
    </source>
</evidence>
<protein>
    <submittedName>
        <fullName evidence="2">ParB N-terminal domain-containing protein</fullName>
    </submittedName>
</protein>
<reference evidence="3" key="1">
    <citation type="journal article" date="2019" name="Int. J. Syst. Evol. Microbiol.">
        <title>The Global Catalogue of Microorganisms (GCM) 10K type strain sequencing project: providing services to taxonomists for standard genome sequencing and annotation.</title>
        <authorList>
            <consortium name="The Broad Institute Genomics Platform"/>
            <consortium name="The Broad Institute Genome Sequencing Center for Infectious Disease"/>
            <person name="Wu L."/>
            <person name="Ma J."/>
        </authorList>
    </citation>
    <scope>NUCLEOTIDE SEQUENCE [LARGE SCALE GENOMIC DNA]</scope>
    <source>
        <strain evidence="3">CGMCC 1.12942</strain>
    </source>
</reference>
<dbReference type="SUPFAM" id="SSF110849">
    <property type="entry name" value="ParB/Sulfiredoxin"/>
    <property type="match status" value="1"/>
</dbReference>
<organism evidence="2 3">
    <name type="scientific">Laceyella putida</name>
    <dbReference type="NCBI Taxonomy" id="110101"/>
    <lineage>
        <taxon>Bacteria</taxon>
        <taxon>Bacillati</taxon>
        <taxon>Bacillota</taxon>
        <taxon>Bacilli</taxon>
        <taxon>Bacillales</taxon>
        <taxon>Thermoactinomycetaceae</taxon>
        <taxon>Laceyella</taxon>
    </lineage>
</organism>
<name>A0ABW2RR13_9BACL</name>
<evidence type="ECO:0000313" key="2">
    <source>
        <dbReference type="EMBL" id="MFC7443420.1"/>
    </source>
</evidence>
<gene>
    <name evidence="2" type="ORF">ACFQNG_20390</name>
</gene>
<feature type="domain" description="ParB-like N-terminal" evidence="1">
    <location>
        <begin position="2"/>
        <end position="88"/>
    </location>
</feature>
<accession>A0ABW2RR13</accession>
<evidence type="ECO:0000313" key="3">
    <source>
        <dbReference type="Proteomes" id="UP001596500"/>
    </source>
</evidence>
<comment type="caution">
    <text evidence="2">The sequence shown here is derived from an EMBL/GenBank/DDBJ whole genome shotgun (WGS) entry which is preliminary data.</text>
</comment>
<dbReference type="Pfam" id="PF02195">
    <property type="entry name" value="ParB_N"/>
    <property type="match status" value="1"/>
</dbReference>
<dbReference type="Gene3D" id="3.90.1530.10">
    <property type="entry name" value="Conserved hypothetical protein from pyrococcus furiosus pfu- 392566-001, ParB domain"/>
    <property type="match status" value="1"/>
</dbReference>
<dbReference type="EMBL" id="JBHTBW010000087">
    <property type="protein sequence ID" value="MFC7443420.1"/>
    <property type="molecule type" value="Genomic_DNA"/>
</dbReference>
<dbReference type="InterPro" id="IPR036086">
    <property type="entry name" value="ParB/Sulfiredoxin_sf"/>
</dbReference>